<proteinExistence type="predicted"/>
<keyword evidence="1" id="KW-0732">Signal</keyword>
<organism evidence="2 3">
    <name type="scientific">Colletotrichum costaricense</name>
    <dbReference type="NCBI Taxonomy" id="1209916"/>
    <lineage>
        <taxon>Eukaryota</taxon>
        <taxon>Fungi</taxon>
        <taxon>Dikarya</taxon>
        <taxon>Ascomycota</taxon>
        <taxon>Pezizomycotina</taxon>
        <taxon>Sordariomycetes</taxon>
        <taxon>Hypocreomycetidae</taxon>
        <taxon>Glomerellales</taxon>
        <taxon>Glomerellaceae</taxon>
        <taxon>Colletotrichum</taxon>
        <taxon>Colletotrichum acutatum species complex</taxon>
    </lineage>
</organism>
<sequence>MRHFTILILGILPVGFALPAERGGEYPDIVARAAICKNFYLSKLDGSGNGPWTCCCAKSQCTVSWGTTSTADLNGNLGGDWSKIDSKYQMFVAAGSRCDH</sequence>
<dbReference type="Proteomes" id="UP001240678">
    <property type="component" value="Unassembled WGS sequence"/>
</dbReference>
<feature type="signal peptide" evidence="1">
    <location>
        <begin position="1"/>
        <end position="17"/>
    </location>
</feature>
<name>A0AAI9YEA6_9PEZI</name>
<reference evidence="2 3" key="1">
    <citation type="submission" date="2016-10" db="EMBL/GenBank/DDBJ databases">
        <title>The genome sequence of Colletotrichum fioriniae PJ7.</title>
        <authorList>
            <person name="Baroncelli R."/>
        </authorList>
    </citation>
    <scope>NUCLEOTIDE SEQUENCE [LARGE SCALE GENOMIC DNA]</scope>
    <source>
        <strain evidence="2 3">IMI 309622</strain>
    </source>
</reference>
<evidence type="ECO:0000256" key="1">
    <source>
        <dbReference type="SAM" id="SignalP"/>
    </source>
</evidence>
<evidence type="ECO:0000313" key="3">
    <source>
        <dbReference type="Proteomes" id="UP001240678"/>
    </source>
</evidence>
<dbReference type="GeneID" id="85348743"/>
<feature type="chain" id="PRO_5042598527" evidence="1">
    <location>
        <begin position="18"/>
        <end position="100"/>
    </location>
</feature>
<dbReference type="RefSeq" id="XP_060304245.1">
    <property type="nucleotide sequence ID" value="XM_060465196.1"/>
</dbReference>
<comment type="caution">
    <text evidence="2">The sequence shown here is derived from an EMBL/GenBank/DDBJ whole genome shotgun (WGS) entry which is preliminary data.</text>
</comment>
<gene>
    <name evidence="2" type="ORF">CCOS01_17062</name>
</gene>
<evidence type="ECO:0000313" key="2">
    <source>
        <dbReference type="EMBL" id="KAK1503163.1"/>
    </source>
</evidence>
<dbReference type="AlphaFoldDB" id="A0AAI9YEA6"/>
<accession>A0AAI9YEA6</accession>
<keyword evidence="3" id="KW-1185">Reference proteome</keyword>
<protein>
    <submittedName>
        <fullName evidence="2">Uncharacterized protein</fullName>
    </submittedName>
</protein>
<dbReference type="EMBL" id="MOOE01000039">
    <property type="protein sequence ID" value="KAK1503163.1"/>
    <property type="molecule type" value="Genomic_DNA"/>
</dbReference>